<keyword evidence="2" id="KW-1185">Reference proteome</keyword>
<comment type="caution">
    <text evidence="1">The sequence shown here is derived from an EMBL/GenBank/DDBJ whole genome shotgun (WGS) entry which is preliminary data.</text>
</comment>
<protein>
    <submittedName>
        <fullName evidence="1">Uncharacterized protein</fullName>
    </submittedName>
</protein>
<gene>
    <name evidence="1" type="ORF">O181_012790</name>
</gene>
<dbReference type="Proteomes" id="UP000765509">
    <property type="component" value="Unassembled WGS sequence"/>
</dbReference>
<evidence type="ECO:0000313" key="1">
    <source>
        <dbReference type="EMBL" id="MBW0473075.1"/>
    </source>
</evidence>
<accession>A0A9Q3BXS0</accession>
<dbReference type="EMBL" id="AVOT02003292">
    <property type="protein sequence ID" value="MBW0473075.1"/>
    <property type="molecule type" value="Genomic_DNA"/>
</dbReference>
<evidence type="ECO:0000313" key="2">
    <source>
        <dbReference type="Proteomes" id="UP000765509"/>
    </source>
</evidence>
<dbReference type="AlphaFoldDB" id="A0A9Q3BXS0"/>
<sequence length="93" mass="10604">MDVVDEAHTTKVVQEEAVDEIWSADLGHTLEDNSRRLDEILLSLGSSTEPHESITNSRPTRIKVIGPRHPTIISRDIKWSPDWMVFQKLSEVL</sequence>
<reference evidence="1" key="1">
    <citation type="submission" date="2021-03" db="EMBL/GenBank/DDBJ databases">
        <title>Draft genome sequence of rust myrtle Austropuccinia psidii MF-1, a brazilian biotype.</title>
        <authorList>
            <person name="Quecine M.C."/>
            <person name="Pachon D.M.R."/>
            <person name="Bonatelli M.L."/>
            <person name="Correr F.H."/>
            <person name="Franceschini L.M."/>
            <person name="Leite T.F."/>
            <person name="Margarido G.R.A."/>
            <person name="Almeida C.A."/>
            <person name="Ferrarezi J.A."/>
            <person name="Labate C.A."/>
        </authorList>
    </citation>
    <scope>NUCLEOTIDE SEQUENCE</scope>
    <source>
        <strain evidence="1">MF-1</strain>
    </source>
</reference>
<name>A0A9Q3BXS0_9BASI</name>
<proteinExistence type="predicted"/>
<organism evidence="1 2">
    <name type="scientific">Austropuccinia psidii MF-1</name>
    <dbReference type="NCBI Taxonomy" id="1389203"/>
    <lineage>
        <taxon>Eukaryota</taxon>
        <taxon>Fungi</taxon>
        <taxon>Dikarya</taxon>
        <taxon>Basidiomycota</taxon>
        <taxon>Pucciniomycotina</taxon>
        <taxon>Pucciniomycetes</taxon>
        <taxon>Pucciniales</taxon>
        <taxon>Sphaerophragmiaceae</taxon>
        <taxon>Austropuccinia</taxon>
    </lineage>
</organism>